<gene>
    <name evidence="8" type="ORF">J437_LFUL015782</name>
</gene>
<dbReference type="OrthoDB" id="6434376at2759"/>
<evidence type="ECO:0000259" key="7">
    <source>
        <dbReference type="PROSITE" id="PS50940"/>
    </source>
</evidence>
<name>A0A8K0P7S2_LADFU</name>
<feature type="compositionally biased region" description="Polar residues" evidence="6">
    <location>
        <begin position="248"/>
        <end position="301"/>
    </location>
</feature>
<evidence type="ECO:0000256" key="5">
    <source>
        <dbReference type="ARBA" id="ARBA00023180"/>
    </source>
</evidence>
<feature type="compositionally biased region" description="Polar residues" evidence="6">
    <location>
        <begin position="357"/>
        <end position="388"/>
    </location>
</feature>
<dbReference type="SUPFAM" id="SSF57625">
    <property type="entry name" value="Invertebrate chitin-binding proteins"/>
    <property type="match status" value="1"/>
</dbReference>
<protein>
    <recommendedName>
        <fullName evidence="7">Chitin-binding type-2 domain-containing protein</fullName>
    </recommendedName>
</protein>
<keyword evidence="2" id="KW-0732">Signal</keyword>
<sequence>MVIGRASSQRRPPNYSLDDMPETSFDCSDKIEGGYYADPEADCQMFHVCVRMPGNDVQDYRFLCPNDTMFDQENRICANWFDIDCEAAAVYYGNSFDLYRIGASGNVDQRLTEIVASPAPIISLGPSTARPLGGNRPRTSGTGFYSSRRNGPRNNFETNSADDESLVRSATGDRRLQRTEEETSSEGESYDEAPKRRPANKKKVALRKLNRNRGNENFDGSFTKSETTYQSTSKSYISSPSTERPNFRGSNNYNGFPRNGGTNQVSVEPPANTQQFNNDYRSQQGGNNAQKQYKTQSTVPAGTTYRAPSPTSTASPFPSSFSGNYQNYQRPPSRPSVPPTPAPETYPSPTTFSPSTQQNNNFNTGFVRNGNNYDRTNPVPTTYAPSTQRQNNYNAFNGNNFQNANPAPTTYSPPTSKSTNYNPYTANFNSNYNSQTTTTVAPSASDYSSFRTASFQRNNFNSFSTIAPTTTQQTTTVAPTSRRQPYNNRRSFQSPAPFQLEEDESLKTAQSANFGSNDDYVGSNTFRGVGNKAQNNYTKAYYTTAAPSQNDRANNRYQGGNTESTAAYTGRSTFRFSPSNNGQSSFSASPSTTSAPVTRGSSNFRSGNTYSQPIPSGPSSQSIPKAPSTRVNDAFTNRSPVTTVTPQNTIANVNNHARGNRPVAPEKPQPQAPVPAVQQKGSEAYDYAYYDDSGATYDYEGFEAEAEAHFGKTKKGSRVTPPVPGN</sequence>
<feature type="compositionally biased region" description="Basic and acidic residues" evidence="6">
    <location>
        <begin position="171"/>
        <end position="181"/>
    </location>
</feature>
<dbReference type="Proteomes" id="UP000792457">
    <property type="component" value="Unassembled WGS sequence"/>
</dbReference>
<keyword evidence="5" id="KW-0325">Glycoprotein</keyword>
<dbReference type="PANTHER" id="PTHR23301:SF0">
    <property type="entry name" value="CHITIN-BINDING TYPE-2 DOMAIN-CONTAINING PROTEIN-RELATED"/>
    <property type="match status" value="1"/>
</dbReference>
<feature type="region of interest" description="Disordered" evidence="6">
    <location>
        <begin position="122"/>
        <end position="388"/>
    </location>
</feature>
<feature type="compositionally biased region" description="Acidic residues" evidence="6">
    <location>
        <begin position="182"/>
        <end position="191"/>
    </location>
</feature>
<proteinExistence type="predicted"/>
<evidence type="ECO:0000256" key="4">
    <source>
        <dbReference type="ARBA" id="ARBA00023157"/>
    </source>
</evidence>
<dbReference type="InterPro" id="IPR002557">
    <property type="entry name" value="Chitin-bd_dom"/>
</dbReference>
<dbReference type="Gene3D" id="2.170.140.10">
    <property type="entry name" value="Chitin binding domain"/>
    <property type="match status" value="1"/>
</dbReference>
<dbReference type="SMART" id="SM00494">
    <property type="entry name" value="ChtBD2"/>
    <property type="match status" value="1"/>
</dbReference>
<evidence type="ECO:0000256" key="3">
    <source>
        <dbReference type="ARBA" id="ARBA00022737"/>
    </source>
</evidence>
<feature type="compositionally biased region" description="Polar residues" evidence="6">
    <location>
        <begin position="599"/>
        <end position="610"/>
    </location>
</feature>
<keyword evidence="4" id="KW-1015">Disulfide bond</keyword>
<reference evidence="8" key="1">
    <citation type="submission" date="2013-04" db="EMBL/GenBank/DDBJ databases">
        <authorList>
            <person name="Qu J."/>
            <person name="Murali S.C."/>
            <person name="Bandaranaike D."/>
            <person name="Bellair M."/>
            <person name="Blankenburg K."/>
            <person name="Chao H."/>
            <person name="Dinh H."/>
            <person name="Doddapaneni H."/>
            <person name="Downs B."/>
            <person name="Dugan-Rocha S."/>
            <person name="Elkadiri S."/>
            <person name="Gnanaolivu R.D."/>
            <person name="Hernandez B."/>
            <person name="Javaid M."/>
            <person name="Jayaseelan J.C."/>
            <person name="Lee S."/>
            <person name="Li M."/>
            <person name="Ming W."/>
            <person name="Munidasa M."/>
            <person name="Muniz J."/>
            <person name="Nguyen L."/>
            <person name="Ongeri F."/>
            <person name="Osuji N."/>
            <person name="Pu L.-L."/>
            <person name="Puazo M."/>
            <person name="Qu C."/>
            <person name="Quiroz J."/>
            <person name="Raj R."/>
            <person name="Weissenberger G."/>
            <person name="Xin Y."/>
            <person name="Zou X."/>
            <person name="Han Y."/>
            <person name="Richards S."/>
            <person name="Worley K."/>
            <person name="Muzny D."/>
            <person name="Gibbs R."/>
        </authorList>
    </citation>
    <scope>NUCLEOTIDE SEQUENCE</scope>
    <source>
        <strain evidence="8">Sampled in the wild</strain>
    </source>
</reference>
<feature type="region of interest" description="Disordered" evidence="6">
    <location>
        <begin position="542"/>
        <end position="680"/>
    </location>
</feature>
<feature type="compositionally biased region" description="Low complexity" evidence="6">
    <location>
        <begin position="347"/>
        <end position="356"/>
    </location>
</feature>
<feature type="compositionally biased region" description="Low complexity" evidence="6">
    <location>
        <begin position="611"/>
        <end position="624"/>
    </location>
</feature>
<feature type="compositionally biased region" description="Polar residues" evidence="6">
    <location>
        <begin position="481"/>
        <end position="496"/>
    </location>
</feature>
<dbReference type="InterPro" id="IPR036508">
    <property type="entry name" value="Chitin-bd_dom_sf"/>
</dbReference>
<feature type="domain" description="Chitin-binding type-2" evidence="7">
    <location>
        <begin position="24"/>
        <end position="87"/>
    </location>
</feature>
<evidence type="ECO:0000313" key="8">
    <source>
        <dbReference type="EMBL" id="KAG8237036.1"/>
    </source>
</evidence>
<feature type="compositionally biased region" description="Pro residues" evidence="6">
    <location>
        <begin position="332"/>
        <end position="346"/>
    </location>
</feature>
<evidence type="ECO:0000256" key="6">
    <source>
        <dbReference type="SAM" id="MobiDB-lite"/>
    </source>
</evidence>
<dbReference type="Pfam" id="PF01607">
    <property type="entry name" value="CBM_14"/>
    <property type="match status" value="1"/>
</dbReference>
<dbReference type="AlphaFoldDB" id="A0A8K0P7S2"/>
<feature type="compositionally biased region" description="Polar residues" evidence="6">
    <location>
        <begin position="545"/>
        <end position="583"/>
    </location>
</feature>
<keyword evidence="1" id="KW-0147">Chitin-binding</keyword>
<evidence type="ECO:0000256" key="2">
    <source>
        <dbReference type="ARBA" id="ARBA00022729"/>
    </source>
</evidence>
<dbReference type="InterPro" id="IPR051940">
    <property type="entry name" value="Chitin_bind-dev_reg"/>
</dbReference>
<dbReference type="PANTHER" id="PTHR23301">
    <property type="entry name" value="CHITIN BINDING PERITROPHIN-A"/>
    <property type="match status" value="1"/>
</dbReference>
<dbReference type="GO" id="GO:0005576">
    <property type="term" value="C:extracellular region"/>
    <property type="evidence" value="ECO:0007669"/>
    <property type="project" value="InterPro"/>
</dbReference>
<accession>A0A8K0P7S2</accession>
<keyword evidence="9" id="KW-1185">Reference proteome</keyword>
<reference evidence="8" key="2">
    <citation type="submission" date="2017-10" db="EMBL/GenBank/DDBJ databases">
        <title>Ladona fulva Genome sequencing and assembly.</title>
        <authorList>
            <person name="Murali S."/>
            <person name="Richards S."/>
            <person name="Bandaranaike D."/>
            <person name="Bellair M."/>
            <person name="Blankenburg K."/>
            <person name="Chao H."/>
            <person name="Dinh H."/>
            <person name="Doddapaneni H."/>
            <person name="Dugan-Rocha S."/>
            <person name="Elkadiri S."/>
            <person name="Gnanaolivu R."/>
            <person name="Hernandez B."/>
            <person name="Skinner E."/>
            <person name="Javaid M."/>
            <person name="Lee S."/>
            <person name="Li M."/>
            <person name="Ming W."/>
            <person name="Munidasa M."/>
            <person name="Muniz J."/>
            <person name="Nguyen L."/>
            <person name="Hughes D."/>
            <person name="Osuji N."/>
            <person name="Pu L.-L."/>
            <person name="Puazo M."/>
            <person name="Qu C."/>
            <person name="Quiroz J."/>
            <person name="Raj R."/>
            <person name="Weissenberger G."/>
            <person name="Xin Y."/>
            <person name="Zou X."/>
            <person name="Han Y."/>
            <person name="Worley K."/>
            <person name="Muzny D."/>
            <person name="Gibbs R."/>
        </authorList>
    </citation>
    <scope>NUCLEOTIDE SEQUENCE</scope>
    <source>
        <strain evidence="8">Sampled in the wild</strain>
    </source>
</reference>
<feature type="region of interest" description="Disordered" evidence="6">
    <location>
        <begin position="469"/>
        <end position="507"/>
    </location>
</feature>
<feature type="compositionally biased region" description="Low complexity" evidence="6">
    <location>
        <begin position="227"/>
        <end position="242"/>
    </location>
</feature>
<dbReference type="PROSITE" id="PS50940">
    <property type="entry name" value="CHIT_BIND_II"/>
    <property type="match status" value="1"/>
</dbReference>
<evidence type="ECO:0000313" key="9">
    <source>
        <dbReference type="Proteomes" id="UP000792457"/>
    </source>
</evidence>
<organism evidence="8 9">
    <name type="scientific">Ladona fulva</name>
    <name type="common">Scarce chaser dragonfly</name>
    <name type="synonym">Libellula fulva</name>
    <dbReference type="NCBI Taxonomy" id="123851"/>
    <lineage>
        <taxon>Eukaryota</taxon>
        <taxon>Metazoa</taxon>
        <taxon>Ecdysozoa</taxon>
        <taxon>Arthropoda</taxon>
        <taxon>Hexapoda</taxon>
        <taxon>Insecta</taxon>
        <taxon>Pterygota</taxon>
        <taxon>Palaeoptera</taxon>
        <taxon>Odonata</taxon>
        <taxon>Epiprocta</taxon>
        <taxon>Anisoptera</taxon>
        <taxon>Libelluloidea</taxon>
        <taxon>Libellulidae</taxon>
        <taxon>Ladona</taxon>
    </lineage>
</organism>
<comment type="caution">
    <text evidence="8">The sequence shown here is derived from an EMBL/GenBank/DDBJ whole genome shotgun (WGS) entry which is preliminary data.</text>
</comment>
<feature type="compositionally biased region" description="Polar residues" evidence="6">
    <location>
        <begin position="1"/>
        <end position="11"/>
    </location>
</feature>
<feature type="compositionally biased region" description="Low complexity" evidence="6">
    <location>
        <begin position="307"/>
        <end position="322"/>
    </location>
</feature>
<dbReference type="GO" id="GO:0008061">
    <property type="term" value="F:chitin binding"/>
    <property type="evidence" value="ECO:0007669"/>
    <property type="project" value="UniProtKB-KW"/>
</dbReference>
<feature type="compositionally biased region" description="Low complexity" evidence="6">
    <location>
        <begin position="469"/>
        <end position="480"/>
    </location>
</feature>
<dbReference type="EMBL" id="KZ309116">
    <property type="protein sequence ID" value="KAG8237036.1"/>
    <property type="molecule type" value="Genomic_DNA"/>
</dbReference>
<feature type="compositionally biased region" description="Polar residues" evidence="6">
    <location>
        <begin position="629"/>
        <end position="657"/>
    </location>
</feature>
<feature type="compositionally biased region" description="Basic residues" evidence="6">
    <location>
        <begin position="196"/>
        <end position="211"/>
    </location>
</feature>
<evidence type="ECO:0000256" key="1">
    <source>
        <dbReference type="ARBA" id="ARBA00022669"/>
    </source>
</evidence>
<keyword evidence="3" id="KW-0677">Repeat</keyword>
<feature type="region of interest" description="Disordered" evidence="6">
    <location>
        <begin position="1"/>
        <end position="22"/>
    </location>
</feature>
<feature type="compositionally biased region" description="Low complexity" evidence="6">
    <location>
        <begin position="584"/>
        <end position="596"/>
    </location>
</feature>
<feature type="compositionally biased region" description="Polar residues" evidence="6">
    <location>
        <begin position="137"/>
        <end position="159"/>
    </location>
</feature>